<evidence type="ECO:0000313" key="1">
    <source>
        <dbReference type="EMBL" id="KAB8267241.1"/>
    </source>
</evidence>
<sequence>MSKRRDDGHTTIYSSPKRRRVSQAYNSDYLSFLSDEILLYILSYLPIPALLKCQSVPSLPRFGRRLGAMEATVLFSMGTTSSTSLSESETCHSSTFEA</sequence>
<dbReference type="AlphaFoldDB" id="A0A5N6IKI0"/>
<dbReference type="InterPro" id="IPR036047">
    <property type="entry name" value="F-box-like_dom_sf"/>
</dbReference>
<dbReference type="Gene3D" id="1.20.1280.50">
    <property type="match status" value="1"/>
</dbReference>
<reference evidence="1 2" key="1">
    <citation type="submission" date="2019-04" db="EMBL/GenBank/DDBJ databases">
        <title>Fungal friends and foes A comparative genomics study of 23 Aspergillus species from section Flavi.</title>
        <authorList>
            <consortium name="DOE Joint Genome Institute"/>
            <person name="Kjaerbolling I."/>
            <person name="Vesth T.C."/>
            <person name="Frisvad J.C."/>
            <person name="Nybo J.L."/>
            <person name="Theobald S."/>
            <person name="Kildgaard S."/>
            <person name="Petersen T.I."/>
            <person name="Kuo A."/>
            <person name="Sato A."/>
            <person name="Lyhne E.K."/>
            <person name="Kogle M.E."/>
            <person name="Wiebenga A."/>
            <person name="Kun R.S."/>
            <person name="Lubbers R.J."/>
            <person name="Makela M.R."/>
            <person name="Barry K."/>
            <person name="Chovatia M."/>
            <person name="Clum A."/>
            <person name="Daum C."/>
            <person name="Haridas S."/>
            <person name="He G."/>
            <person name="LaButti K."/>
            <person name="Lipzen A."/>
            <person name="Mondo S."/>
            <person name="Pangilinan J."/>
            <person name="Riley R."/>
            <person name="Salamov A."/>
            <person name="Simmons B.A."/>
            <person name="Magnuson J.K."/>
            <person name="Henrissat B."/>
            <person name="Mortensen U.H."/>
            <person name="Larsen T.O."/>
            <person name="De vries R.P."/>
            <person name="Grigoriev I.V."/>
            <person name="Machida M."/>
            <person name="Baker S.E."/>
            <person name="Andersen M.R."/>
        </authorList>
    </citation>
    <scope>NUCLEOTIDE SEQUENCE [LARGE SCALE GENOMIC DNA]</scope>
    <source>
        <strain evidence="1 2">CBS 117635</strain>
    </source>
</reference>
<accession>A0A5N6IKI0</accession>
<name>A0A5N6IKI0_9EURO</name>
<protein>
    <recommendedName>
        <fullName evidence="3">F-box domain-containing protein</fullName>
    </recommendedName>
</protein>
<gene>
    <name evidence="1" type="ORF">BDV30DRAFT_45591</name>
</gene>
<keyword evidence="2" id="KW-1185">Reference proteome</keyword>
<dbReference type="CDD" id="cd09917">
    <property type="entry name" value="F-box_SF"/>
    <property type="match status" value="1"/>
</dbReference>
<evidence type="ECO:0008006" key="3">
    <source>
        <dbReference type="Google" id="ProtNLM"/>
    </source>
</evidence>
<proteinExistence type="predicted"/>
<organism evidence="1 2">
    <name type="scientific">Aspergillus minisclerotigenes</name>
    <dbReference type="NCBI Taxonomy" id="656917"/>
    <lineage>
        <taxon>Eukaryota</taxon>
        <taxon>Fungi</taxon>
        <taxon>Dikarya</taxon>
        <taxon>Ascomycota</taxon>
        <taxon>Pezizomycotina</taxon>
        <taxon>Eurotiomycetes</taxon>
        <taxon>Eurotiomycetidae</taxon>
        <taxon>Eurotiales</taxon>
        <taxon>Aspergillaceae</taxon>
        <taxon>Aspergillus</taxon>
        <taxon>Aspergillus subgen. Circumdati</taxon>
    </lineage>
</organism>
<evidence type="ECO:0000313" key="2">
    <source>
        <dbReference type="Proteomes" id="UP000326289"/>
    </source>
</evidence>
<dbReference type="SUPFAM" id="SSF81383">
    <property type="entry name" value="F-box domain"/>
    <property type="match status" value="1"/>
</dbReference>
<dbReference type="Proteomes" id="UP000326289">
    <property type="component" value="Unassembled WGS sequence"/>
</dbReference>
<dbReference type="EMBL" id="ML732911">
    <property type="protein sequence ID" value="KAB8267241.1"/>
    <property type="molecule type" value="Genomic_DNA"/>
</dbReference>